<gene>
    <name evidence="1" type="ORF">NE237_016212</name>
</gene>
<name>A0A9Q0KFS0_9MAGN</name>
<dbReference type="EMBL" id="JAMYWD010000006">
    <property type="protein sequence ID" value="KAJ4969511.1"/>
    <property type="molecule type" value="Genomic_DNA"/>
</dbReference>
<sequence>MGRESGIVFKEDQESQLAQPEEFDAGALFVLKSRGSWLHCGYHLMTVIVGLPVLSSPFTFAMLGWGVEIFCLTIGTSVLENSRFSLQELDISGLFRFCCFLRFNM</sequence>
<dbReference type="Proteomes" id="UP001141806">
    <property type="component" value="Unassembled WGS sequence"/>
</dbReference>
<reference evidence="1" key="1">
    <citation type="journal article" date="2023" name="Plant J.">
        <title>The genome of the king protea, Protea cynaroides.</title>
        <authorList>
            <person name="Chang J."/>
            <person name="Duong T.A."/>
            <person name="Schoeman C."/>
            <person name="Ma X."/>
            <person name="Roodt D."/>
            <person name="Barker N."/>
            <person name="Li Z."/>
            <person name="Van de Peer Y."/>
            <person name="Mizrachi E."/>
        </authorList>
    </citation>
    <scope>NUCLEOTIDE SEQUENCE</scope>
    <source>
        <tissue evidence="1">Young leaves</tissue>
    </source>
</reference>
<evidence type="ECO:0000313" key="1">
    <source>
        <dbReference type="EMBL" id="KAJ4969511.1"/>
    </source>
</evidence>
<comment type="caution">
    <text evidence="1">The sequence shown here is derived from an EMBL/GenBank/DDBJ whole genome shotgun (WGS) entry which is preliminary data.</text>
</comment>
<organism evidence="1 2">
    <name type="scientific">Protea cynaroides</name>
    <dbReference type="NCBI Taxonomy" id="273540"/>
    <lineage>
        <taxon>Eukaryota</taxon>
        <taxon>Viridiplantae</taxon>
        <taxon>Streptophyta</taxon>
        <taxon>Embryophyta</taxon>
        <taxon>Tracheophyta</taxon>
        <taxon>Spermatophyta</taxon>
        <taxon>Magnoliopsida</taxon>
        <taxon>Proteales</taxon>
        <taxon>Proteaceae</taxon>
        <taxon>Protea</taxon>
    </lineage>
</organism>
<proteinExistence type="predicted"/>
<keyword evidence="2" id="KW-1185">Reference proteome</keyword>
<protein>
    <submittedName>
        <fullName evidence="1">Uncharacterized protein</fullName>
    </submittedName>
</protein>
<dbReference type="OrthoDB" id="40134at2759"/>
<dbReference type="AlphaFoldDB" id="A0A9Q0KFS0"/>
<accession>A0A9Q0KFS0</accession>
<evidence type="ECO:0000313" key="2">
    <source>
        <dbReference type="Proteomes" id="UP001141806"/>
    </source>
</evidence>